<dbReference type="GeneID" id="101650469"/>
<dbReference type="InterPro" id="IPR021072">
    <property type="entry name" value="MAGE_N"/>
</dbReference>
<organism evidence="3 4">
    <name type="scientific">Echinops telfairi</name>
    <name type="common">Lesser hedgehog tenrec</name>
    <dbReference type="NCBI Taxonomy" id="9371"/>
    <lineage>
        <taxon>Eukaryota</taxon>
        <taxon>Metazoa</taxon>
        <taxon>Chordata</taxon>
        <taxon>Craniata</taxon>
        <taxon>Vertebrata</taxon>
        <taxon>Euteleostomi</taxon>
        <taxon>Mammalia</taxon>
        <taxon>Eutheria</taxon>
        <taxon>Afrotheria</taxon>
        <taxon>Tenrecidae</taxon>
        <taxon>Tenrecinae</taxon>
        <taxon>Echinops</taxon>
    </lineage>
</organism>
<evidence type="ECO:0000259" key="2">
    <source>
        <dbReference type="PROSITE" id="PS50838"/>
    </source>
</evidence>
<dbReference type="InterPro" id="IPR037445">
    <property type="entry name" value="MAGE"/>
</dbReference>
<sequence>MDRGHKHKRRGRRTRRHRRDTRRAQEEGLPLSSSPPVGEYLQSLPVVPVSQGPLAAQSSTTAAAGDACTRAATGQEGGRPSSGVPPPTDSDPKALISTMVGALLQLLLEKYKMKEPIVKAEMMKVLGRNCKESFPEIVKITTEMLELVFCLDLKEMDTNKESYVLLQKLHLTEDEEYLESVGDTEFPRNGLLMALLALIYIKGGRVTEEEMWKYLNMLGVYDGENHVFFGEPRKFINKDLIEEKYLECVQVPNSDPPSYEFLWGPRALAVISKMQALEFFAKLTDTVPTDFPLQYEAALRDQEIRARARVAAIARASSGPTSGSFSHP</sequence>
<dbReference type="RefSeq" id="XP_004711269.1">
    <property type="nucleotide sequence ID" value="XM_004711212.1"/>
</dbReference>
<protein>
    <submittedName>
        <fullName evidence="4">Melanoma-associated antigen B1-like</fullName>
    </submittedName>
</protein>
<dbReference type="InterPro" id="IPR041898">
    <property type="entry name" value="MAGE_WH1"/>
</dbReference>
<feature type="region of interest" description="Disordered" evidence="1">
    <location>
        <begin position="1"/>
        <end position="91"/>
    </location>
</feature>
<dbReference type="Gene3D" id="1.10.10.1210">
    <property type="entry name" value="MAGE homology domain, winged helix WH2 motif"/>
    <property type="match status" value="1"/>
</dbReference>
<evidence type="ECO:0000313" key="3">
    <source>
        <dbReference type="Proteomes" id="UP000694863"/>
    </source>
</evidence>
<dbReference type="Pfam" id="PF01454">
    <property type="entry name" value="MAGE"/>
    <property type="match status" value="1"/>
</dbReference>
<dbReference type="InterPro" id="IPR041899">
    <property type="entry name" value="MAGE_WH2"/>
</dbReference>
<dbReference type="SMART" id="SM01392">
    <property type="entry name" value="MAGE_N"/>
    <property type="match status" value="1"/>
</dbReference>
<dbReference type="InterPro" id="IPR002190">
    <property type="entry name" value="MHD_dom"/>
</dbReference>
<evidence type="ECO:0000256" key="1">
    <source>
        <dbReference type="SAM" id="MobiDB-lite"/>
    </source>
</evidence>
<feature type="compositionally biased region" description="Low complexity" evidence="1">
    <location>
        <begin position="60"/>
        <end position="73"/>
    </location>
</feature>
<feature type="domain" description="MAGE" evidence="2">
    <location>
        <begin position="96"/>
        <end position="298"/>
    </location>
</feature>
<keyword evidence="3" id="KW-1185">Reference proteome</keyword>
<accession>A0ABM0IZ62</accession>
<reference evidence="4" key="1">
    <citation type="submission" date="2025-08" db="UniProtKB">
        <authorList>
            <consortium name="RefSeq"/>
        </authorList>
    </citation>
    <scope>IDENTIFICATION</scope>
</reference>
<proteinExistence type="predicted"/>
<gene>
    <name evidence="4" type="primary">LOC101650469</name>
</gene>
<dbReference type="PANTHER" id="PTHR11736">
    <property type="entry name" value="MELANOMA-ASSOCIATED ANTIGEN MAGE ANTIGEN"/>
    <property type="match status" value="1"/>
</dbReference>
<dbReference type="SMART" id="SM01373">
    <property type="entry name" value="MAGE"/>
    <property type="match status" value="1"/>
</dbReference>
<dbReference type="PROSITE" id="PS50838">
    <property type="entry name" value="MAGE"/>
    <property type="match status" value="1"/>
</dbReference>
<name>A0ABM0IZ62_ECHTE</name>
<dbReference type="Gene3D" id="1.10.10.1200">
    <property type="entry name" value="MAGE homology domain, winged helix WH1 motif"/>
    <property type="match status" value="1"/>
</dbReference>
<dbReference type="PANTHER" id="PTHR11736:SF164">
    <property type="entry name" value="MELANOMA-ASSOCIATED ANTIGEN B1"/>
    <property type="match status" value="1"/>
</dbReference>
<dbReference type="Proteomes" id="UP000694863">
    <property type="component" value="Unplaced"/>
</dbReference>
<feature type="compositionally biased region" description="Basic residues" evidence="1">
    <location>
        <begin position="1"/>
        <end position="21"/>
    </location>
</feature>
<evidence type="ECO:0000313" key="4">
    <source>
        <dbReference type="RefSeq" id="XP_004711269.1"/>
    </source>
</evidence>